<evidence type="ECO:0000259" key="1">
    <source>
        <dbReference type="Pfam" id="PF12680"/>
    </source>
</evidence>
<dbReference type="InterPro" id="IPR037401">
    <property type="entry name" value="SnoaL-like"/>
</dbReference>
<protein>
    <recommendedName>
        <fullName evidence="1">SnoaL-like domain-containing protein</fullName>
    </recommendedName>
</protein>
<dbReference type="InterPro" id="IPR032710">
    <property type="entry name" value="NTF2-like_dom_sf"/>
</dbReference>
<dbReference type="SUPFAM" id="SSF54427">
    <property type="entry name" value="NTF2-like"/>
    <property type="match status" value="1"/>
</dbReference>
<dbReference type="AlphaFoldDB" id="A0A382C1Y5"/>
<accession>A0A382C1Y5</accession>
<gene>
    <name evidence="2" type="ORF">METZ01_LOCUS172934</name>
</gene>
<dbReference type="Pfam" id="PF12680">
    <property type="entry name" value="SnoaL_2"/>
    <property type="match status" value="1"/>
</dbReference>
<reference evidence="2" key="1">
    <citation type="submission" date="2018-05" db="EMBL/GenBank/DDBJ databases">
        <authorList>
            <person name="Lanie J.A."/>
            <person name="Ng W.-L."/>
            <person name="Kazmierczak K.M."/>
            <person name="Andrzejewski T.M."/>
            <person name="Davidsen T.M."/>
            <person name="Wayne K.J."/>
            <person name="Tettelin H."/>
            <person name="Glass J.I."/>
            <person name="Rusch D."/>
            <person name="Podicherti R."/>
            <person name="Tsui H.-C.T."/>
            <person name="Winkler M.E."/>
        </authorList>
    </citation>
    <scope>NUCLEOTIDE SEQUENCE</scope>
</reference>
<proteinExistence type="predicted"/>
<feature type="domain" description="SnoaL-like" evidence="1">
    <location>
        <begin position="11"/>
        <end position="104"/>
    </location>
</feature>
<name>A0A382C1Y5_9ZZZZ</name>
<dbReference type="Gene3D" id="3.10.450.50">
    <property type="match status" value="1"/>
</dbReference>
<evidence type="ECO:0000313" key="2">
    <source>
        <dbReference type="EMBL" id="SVB20080.1"/>
    </source>
</evidence>
<organism evidence="2">
    <name type="scientific">marine metagenome</name>
    <dbReference type="NCBI Taxonomy" id="408172"/>
    <lineage>
        <taxon>unclassified sequences</taxon>
        <taxon>metagenomes</taxon>
        <taxon>ecological metagenomes</taxon>
    </lineage>
</organism>
<dbReference type="EMBL" id="UINC01032430">
    <property type="protein sequence ID" value="SVB20080.1"/>
    <property type="molecule type" value="Genomic_DNA"/>
</dbReference>
<sequence length="123" mass="13911">MTPKEVVLSGYQLFAEGDVEGLSKINHEHALFKVNGDHRRSGEYKGFADFRDNFLAHIPNDFPSFNLEIKHVVAEGDRVHVFVKYTADNLNAHSVHIFLVEDGLQKEFTIFDDSQKIAVAHGD</sequence>